<dbReference type="RefSeq" id="WP_206588056.1">
    <property type="nucleotide sequence ID" value="NZ_JAFKCU010000005.1"/>
</dbReference>
<dbReference type="EMBL" id="JAFKCU010000005">
    <property type="protein sequence ID" value="MBN7817383.1"/>
    <property type="molecule type" value="Genomic_DNA"/>
</dbReference>
<organism evidence="2 3">
    <name type="scientific">Algoriphagus pacificus</name>
    <dbReference type="NCBI Taxonomy" id="2811234"/>
    <lineage>
        <taxon>Bacteria</taxon>
        <taxon>Pseudomonadati</taxon>
        <taxon>Bacteroidota</taxon>
        <taxon>Cytophagia</taxon>
        <taxon>Cytophagales</taxon>
        <taxon>Cyclobacteriaceae</taxon>
        <taxon>Algoriphagus</taxon>
    </lineage>
</organism>
<evidence type="ECO:0000313" key="2">
    <source>
        <dbReference type="EMBL" id="MBN7817383.1"/>
    </source>
</evidence>
<evidence type="ECO:0008006" key="4">
    <source>
        <dbReference type="Google" id="ProtNLM"/>
    </source>
</evidence>
<protein>
    <recommendedName>
        <fullName evidence="4">Capsule assembly protein Wzi</fullName>
    </recommendedName>
</protein>
<feature type="chain" id="PRO_5047250909" description="Capsule assembly protein Wzi" evidence="1">
    <location>
        <begin position="19"/>
        <end position="450"/>
    </location>
</feature>
<dbReference type="Gene3D" id="2.40.160.10">
    <property type="entry name" value="Porin"/>
    <property type="match status" value="1"/>
</dbReference>
<comment type="caution">
    <text evidence="2">The sequence shown here is derived from an EMBL/GenBank/DDBJ whole genome shotgun (WGS) entry which is preliminary data.</text>
</comment>
<name>A0ABS3CJV5_9BACT</name>
<dbReference type="InterPro" id="IPR023614">
    <property type="entry name" value="Porin_dom_sf"/>
</dbReference>
<keyword evidence="3" id="KW-1185">Reference proteome</keyword>
<keyword evidence="1" id="KW-0732">Signal</keyword>
<feature type="signal peptide" evidence="1">
    <location>
        <begin position="1"/>
        <end position="18"/>
    </location>
</feature>
<evidence type="ECO:0000313" key="3">
    <source>
        <dbReference type="Proteomes" id="UP000664480"/>
    </source>
</evidence>
<evidence type="ECO:0000256" key="1">
    <source>
        <dbReference type="SAM" id="SignalP"/>
    </source>
</evidence>
<sequence>MRKLLLGLFLVLPFLAMAQETEKKLEIVPDIHFRIFWMSTSYPTDFKNDFALGSSLNLGTQITFAERLKFRIGYRVFGNLWSSDLTSPDPLSGLDNRYEVGLFDLLNPEDKFFGKLERLSLSYSKDTWGVTLGRMDIETDWINGQDGRLSPTYVEGIHTWINPNPKWKIGLWGINRMSVRGSSKWLGIGESIGVFPVGRDVTGESSFYRNNTSSDWIGIMELAYQTEKLGKISLSETFVQNISNTLWGKLEKVWPNDNPAKKWFSGIQIGYQVGVGNGGNDDPKLSYKDPSDQNWVLSGKLGYEVNNWNTSLSFTHLDGQGRWLSPREWGKDAWYTFIPRERNEGMESLDALVGYVEYKIPETGLRPYLHIGFHWLPDLADAAANKYGFPSYRQINLGLKYKPKNRKDLDFHIILMNKEALGNEALSPRQRYNKVEMIHINGIVNWRPFQ</sequence>
<proteinExistence type="predicted"/>
<accession>A0ABS3CJV5</accession>
<gene>
    <name evidence="2" type="ORF">J0A69_18225</name>
</gene>
<reference evidence="2 3" key="1">
    <citation type="submission" date="2021-03" db="EMBL/GenBank/DDBJ databases">
        <title>novel species isolated from a fishpond in China.</title>
        <authorList>
            <person name="Lu H."/>
            <person name="Cai Z."/>
        </authorList>
    </citation>
    <scope>NUCLEOTIDE SEQUENCE [LARGE SCALE GENOMIC DNA]</scope>
    <source>
        <strain evidence="2 3">YJ13C</strain>
    </source>
</reference>
<dbReference type="Proteomes" id="UP000664480">
    <property type="component" value="Unassembled WGS sequence"/>
</dbReference>